<gene>
    <name evidence="1" type="ORF">Sangu_2160400</name>
</gene>
<organism evidence="1">
    <name type="scientific">Sesamum angustifolium</name>
    <dbReference type="NCBI Taxonomy" id="2727405"/>
    <lineage>
        <taxon>Eukaryota</taxon>
        <taxon>Viridiplantae</taxon>
        <taxon>Streptophyta</taxon>
        <taxon>Embryophyta</taxon>
        <taxon>Tracheophyta</taxon>
        <taxon>Spermatophyta</taxon>
        <taxon>Magnoliopsida</taxon>
        <taxon>eudicotyledons</taxon>
        <taxon>Gunneridae</taxon>
        <taxon>Pentapetalae</taxon>
        <taxon>asterids</taxon>
        <taxon>lamiids</taxon>
        <taxon>Lamiales</taxon>
        <taxon>Pedaliaceae</taxon>
        <taxon>Sesamum</taxon>
    </lineage>
</organism>
<dbReference type="EMBL" id="JACGWK010000014">
    <property type="protein sequence ID" value="KAL0317461.1"/>
    <property type="molecule type" value="Genomic_DNA"/>
</dbReference>
<dbReference type="CDD" id="cd09272">
    <property type="entry name" value="RNase_HI_RT_Ty1"/>
    <property type="match status" value="1"/>
</dbReference>
<dbReference type="PANTHER" id="PTHR11439:SF440">
    <property type="entry name" value="INTEGRASE CATALYTIC DOMAIN-CONTAINING PROTEIN"/>
    <property type="match status" value="1"/>
</dbReference>
<evidence type="ECO:0000313" key="1">
    <source>
        <dbReference type="EMBL" id="KAL0317461.1"/>
    </source>
</evidence>
<dbReference type="PANTHER" id="PTHR11439">
    <property type="entry name" value="GAG-POL-RELATED RETROTRANSPOSON"/>
    <property type="match status" value="1"/>
</dbReference>
<proteinExistence type="predicted"/>
<dbReference type="AlphaFoldDB" id="A0AAW2LEJ4"/>
<sequence>MNLCLHFNKFPAVLEGNCDVNWVTDNDEASSTSGYVFTLGGGAISWKFVKHTCIARSTMEFEFITLKLAYQEAEWFRNLVGDMPMWGSSILISMHCDSQAAIGIAKSYAYNGKKRHICIIHGVVKKLLKNGIISLEYVKFERNLADPLTKGLTMRVILMTLRAMGLNPETDMIW</sequence>
<protein>
    <submittedName>
        <fullName evidence="1">Retrovirus-related Pol polyprotein from transposon TNT 1-94</fullName>
    </submittedName>
</protein>
<accession>A0AAW2LEJ4</accession>
<reference evidence="1" key="1">
    <citation type="submission" date="2020-06" db="EMBL/GenBank/DDBJ databases">
        <authorList>
            <person name="Li T."/>
            <person name="Hu X."/>
            <person name="Zhang T."/>
            <person name="Song X."/>
            <person name="Zhang H."/>
            <person name="Dai N."/>
            <person name="Sheng W."/>
            <person name="Hou X."/>
            <person name="Wei L."/>
        </authorList>
    </citation>
    <scope>NUCLEOTIDE SEQUENCE</scope>
    <source>
        <strain evidence="1">G01</strain>
        <tissue evidence="1">Leaf</tissue>
    </source>
</reference>
<comment type="caution">
    <text evidence="1">The sequence shown here is derived from an EMBL/GenBank/DDBJ whole genome shotgun (WGS) entry which is preliminary data.</text>
</comment>
<reference evidence="1" key="2">
    <citation type="journal article" date="2024" name="Plant">
        <title>Genomic evolution and insights into agronomic trait innovations of Sesamum species.</title>
        <authorList>
            <person name="Miao H."/>
            <person name="Wang L."/>
            <person name="Qu L."/>
            <person name="Liu H."/>
            <person name="Sun Y."/>
            <person name="Le M."/>
            <person name="Wang Q."/>
            <person name="Wei S."/>
            <person name="Zheng Y."/>
            <person name="Lin W."/>
            <person name="Duan Y."/>
            <person name="Cao H."/>
            <person name="Xiong S."/>
            <person name="Wang X."/>
            <person name="Wei L."/>
            <person name="Li C."/>
            <person name="Ma Q."/>
            <person name="Ju M."/>
            <person name="Zhao R."/>
            <person name="Li G."/>
            <person name="Mu C."/>
            <person name="Tian Q."/>
            <person name="Mei H."/>
            <person name="Zhang T."/>
            <person name="Gao T."/>
            <person name="Zhang H."/>
        </authorList>
    </citation>
    <scope>NUCLEOTIDE SEQUENCE</scope>
    <source>
        <strain evidence="1">G01</strain>
    </source>
</reference>
<name>A0AAW2LEJ4_9LAMI</name>